<keyword evidence="3" id="KW-1185">Reference proteome</keyword>
<proteinExistence type="predicted"/>
<name>A0ABP9N4S2_9HYPH</name>
<evidence type="ECO:0000259" key="1">
    <source>
        <dbReference type="Pfam" id="PF02541"/>
    </source>
</evidence>
<dbReference type="InterPro" id="IPR043129">
    <property type="entry name" value="ATPase_NBD"/>
</dbReference>
<dbReference type="EMBL" id="BAABIZ010000004">
    <property type="protein sequence ID" value="GAA5106246.1"/>
    <property type="molecule type" value="Genomic_DNA"/>
</dbReference>
<dbReference type="PANTHER" id="PTHR30005">
    <property type="entry name" value="EXOPOLYPHOSPHATASE"/>
    <property type="match status" value="1"/>
</dbReference>
<organism evidence="2 3">
    <name type="scientific">Bartonella jaculi</name>
    <dbReference type="NCBI Taxonomy" id="686226"/>
    <lineage>
        <taxon>Bacteria</taxon>
        <taxon>Pseudomonadati</taxon>
        <taxon>Pseudomonadota</taxon>
        <taxon>Alphaproteobacteria</taxon>
        <taxon>Hyphomicrobiales</taxon>
        <taxon>Bartonellaceae</taxon>
        <taxon>Bartonella</taxon>
    </lineage>
</organism>
<reference evidence="3" key="1">
    <citation type="journal article" date="2019" name="Int. J. Syst. Evol. Microbiol.">
        <title>The Global Catalogue of Microorganisms (GCM) 10K type strain sequencing project: providing services to taxonomists for standard genome sequencing and annotation.</title>
        <authorList>
            <consortium name="The Broad Institute Genomics Platform"/>
            <consortium name="The Broad Institute Genome Sequencing Center for Infectious Disease"/>
            <person name="Wu L."/>
            <person name="Ma J."/>
        </authorList>
    </citation>
    <scope>NUCLEOTIDE SEQUENCE [LARGE SCALE GENOMIC DNA]</scope>
    <source>
        <strain evidence="3">JCM 17712</strain>
    </source>
</reference>
<evidence type="ECO:0000313" key="2">
    <source>
        <dbReference type="EMBL" id="GAA5106246.1"/>
    </source>
</evidence>
<dbReference type="Gene3D" id="3.30.420.40">
    <property type="match status" value="1"/>
</dbReference>
<dbReference type="PANTHER" id="PTHR30005:SF0">
    <property type="entry name" value="RETROGRADE REGULATION PROTEIN 2"/>
    <property type="match status" value="1"/>
</dbReference>
<protein>
    <recommendedName>
        <fullName evidence="1">Ppx/GppA phosphatase N-terminal domain-containing protein</fullName>
    </recommendedName>
</protein>
<dbReference type="Gene3D" id="3.30.420.150">
    <property type="entry name" value="Exopolyphosphatase. Domain 2"/>
    <property type="match status" value="1"/>
</dbReference>
<dbReference type="InterPro" id="IPR050273">
    <property type="entry name" value="GppA/Ppx_hydrolase"/>
</dbReference>
<gene>
    <name evidence="2" type="ORF">GCM10023261_06470</name>
</gene>
<comment type="caution">
    <text evidence="2">The sequence shown here is derived from an EMBL/GenBank/DDBJ whole genome shotgun (WGS) entry which is preliminary data.</text>
</comment>
<evidence type="ECO:0000313" key="3">
    <source>
        <dbReference type="Proteomes" id="UP001500864"/>
    </source>
</evidence>
<accession>A0ABP9N4S2</accession>
<dbReference type="Proteomes" id="UP001500864">
    <property type="component" value="Unassembled WGS sequence"/>
</dbReference>
<dbReference type="Pfam" id="PF02541">
    <property type="entry name" value="Ppx-GppA"/>
    <property type="match status" value="1"/>
</dbReference>
<dbReference type="SUPFAM" id="SSF53067">
    <property type="entry name" value="Actin-like ATPase domain"/>
    <property type="match status" value="2"/>
</dbReference>
<sequence>MVATEACRSAENGRHFIQRVLDETGLKLEIVDQKTETRFAVSGCSTLIESNTDAIVLFDIGGGSSEIVLFDVSQKRSLRLAEQIIAWTSLPVGVVTLAARFGGNDMSLEDFEKMKNYVRFF</sequence>
<feature type="domain" description="Ppx/GppA phosphatase N-terminal" evidence="1">
    <location>
        <begin position="1"/>
        <end position="118"/>
    </location>
</feature>
<dbReference type="InterPro" id="IPR003695">
    <property type="entry name" value="Ppx_GppA_N"/>
</dbReference>